<proteinExistence type="predicted"/>
<sequence>MKKTLLTLALLAPTLLVPTVASAATGSYTATSNPSTIYGDGDWSRAMFMNSSAPRRGAKITKVSWAYKSGYENGF</sequence>
<name>A0A1I1SH47_9GAMM</name>
<dbReference type="RefSeq" id="WP_091990001.1">
    <property type="nucleotide sequence ID" value="NZ_FOLO01000056.1"/>
</dbReference>
<dbReference type="EMBL" id="FOLO01000056">
    <property type="protein sequence ID" value="SFD42360.1"/>
    <property type="molecule type" value="Genomic_DNA"/>
</dbReference>
<evidence type="ECO:0000256" key="1">
    <source>
        <dbReference type="SAM" id="SignalP"/>
    </source>
</evidence>
<evidence type="ECO:0000313" key="2">
    <source>
        <dbReference type="EMBL" id="SFD42360.1"/>
    </source>
</evidence>
<feature type="signal peptide" evidence="1">
    <location>
        <begin position="1"/>
        <end position="23"/>
    </location>
</feature>
<dbReference type="AlphaFoldDB" id="A0A1I1SH47"/>
<evidence type="ECO:0008006" key="4">
    <source>
        <dbReference type="Google" id="ProtNLM"/>
    </source>
</evidence>
<reference evidence="2 3" key="1">
    <citation type="submission" date="2016-10" db="EMBL/GenBank/DDBJ databases">
        <authorList>
            <person name="de Groot N.N."/>
        </authorList>
    </citation>
    <scope>NUCLEOTIDE SEQUENCE [LARGE SCALE GENOMIC DNA]</scope>
    <source>
        <strain evidence="2 3">DSM 6059</strain>
    </source>
</reference>
<gene>
    <name evidence="2" type="ORF">SAMN02745724_04483</name>
</gene>
<dbReference type="Proteomes" id="UP000198862">
    <property type="component" value="Unassembled WGS sequence"/>
</dbReference>
<evidence type="ECO:0000313" key="3">
    <source>
        <dbReference type="Proteomes" id="UP000198862"/>
    </source>
</evidence>
<feature type="chain" id="PRO_5011583387" description="Lactococcin 972 family bacteriocin" evidence="1">
    <location>
        <begin position="24"/>
        <end position="75"/>
    </location>
</feature>
<accession>A0A1I1SH47</accession>
<keyword evidence="3" id="KW-1185">Reference proteome</keyword>
<keyword evidence="1" id="KW-0732">Signal</keyword>
<protein>
    <recommendedName>
        <fullName evidence="4">Lactococcin 972 family bacteriocin</fullName>
    </recommendedName>
</protein>
<organism evidence="2 3">
    <name type="scientific">Pseudoalteromonas denitrificans DSM 6059</name>
    <dbReference type="NCBI Taxonomy" id="1123010"/>
    <lineage>
        <taxon>Bacteria</taxon>
        <taxon>Pseudomonadati</taxon>
        <taxon>Pseudomonadota</taxon>
        <taxon>Gammaproteobacteria</taxon>
        <taxon>Alteromonadales</taxon>
        <taxon>Pseudoalteromonadaceae</taxon>
        <taxon>Pseudoalteromonas</taxon>
    </lineage>
</organism>